<protein>
    <submittedName>
        <fullName evidence="1">P-loop containing nucleoside triphosphate hydrolase protein</fullName>
    </submittedName>
</protein>
<reference evidence="1 2" key="1">
    <citation type="journal article" date="2019" name="Nat. Ecol. Evol.">
        <title>Megaphylogeny resolves global patterns of mushroom evolution.</title>
        <authorList>
            <person name="Varga T."/>
            <person name="Krizsan K."/>
            <person name="Foldi C."/>
            <person name="Dima B."/>
            <person name="Sanchez-Garcia M."/>
            <person name="Sanchez-Ramirez S."/>
            <person name="Szollosi G.J."/>
            <person name="Szarkandi J.G."/>
            <person name="Papp V."/>
            <person name="Albert L."/>
            <person name="Andreopoulos W."/>
            <person name="Angelini C."/>
            <person name="Antonin V."/>
            <person name="Barry K.W."/>
            <person name="Bougher N.L."/>
            <person name="Buchanan P."/>
            <person name="Buyck B."/>
            <person name="Bense V."/>
            <person name="Catcheside P."/>
            <person name="Chovatia M."/>
            <person name="Cooper J."/>
            <person name="Damon W."/>
            <person name="Desjardin D."/>
            <person name="Finy P."/>
            <person name="Geml J."/>
            <person name="Haridas S."/>
            <person name="Hughes K."/>
            <person name="Justo A."/>
            <person name="Karasinski D."/>
            <person name="Kautmanova I."/>
            <person name="Kiss B."/>
            <person name="Kocsube S."/>
            <person name="Kotiranta H."/>
            <person name="LaButti K.M."/>
            <person name="Lechner B.E."/>
            <person name="Liimatainen K."/>
            <person name="Lipzen A."/>
            <person name="Lukacs Z."/>
            <person name="Mihaltcheva S."/>
            <person name="Morgado L.N."/>
            <person name="Niskanen T."/>
            <person name="Noordeloos M.E."/>
            <person name="Ohm R.A."/>
            <person name="Ortiz-Santana B."/>
            <person name="Ovrebo C."/>
            <person name="Racz N."/>
            <person name="Riley R."/>
            <person name="Savchenko A."/>
            <person name="Shiryaev A."/>
            <person name="Soop K."/>
            <person name="Spirin V."/>
            <person name="Szebenyi C."/>
            <person name="Tomsovsky M."/>
            <person name="Tulloss R.E."/>
            <person name="Uehling J."/>
            <person name="Grigoriev I.V."/>
            <person name="Vagvolgyi C."/>
            <person name="Papp T."/>
            <person name="Martin F.M."/>
            <person name="Miettinen O."/>
            <person name="Hibbett D.S."/>
            <person name="Nagy L.G."/>
        </authorList>
    </citation>
    <scope>NUCLEOTIDE SEQUENCE [LARGE SCALE GENOMIC DNA]</scope>
    <source>
        <strain evidence="1 2">NL-1719</strain>
    </source>
</reference>
<dbReference type="EMBL" id="ML208265">
    <property type="protein sequence ID" value="TFK74915.1"/>
    <property type="molecule type" value="Genomic_DNA"/>
</dbReference>
<evidence type="ECO:0000313" key="2">
    <source>
        <dbReference type="Proteomes" id="UP000308600"/>
    </source>
</evidence>
<name>A0ACD3BAQ7_9AGAR</name>
<proteinExistence type="predicted"/>
<sequence length="268" mass="29610">MRLPALFDPQQEEKFALILCGLIASGKSTFAHALQRHFPRFQRCNQDDLGDRRQVEHLARKNLSEGNSVCIDRTNFNEQQRAHWVNIASEFPGTRVWVIVFDTPYEICAARLQTRTGHPTIKTAEEGLSVLARFAADFRPPAAHEGHDRILYLKPEDHTSPEWTAVDIAAVLQKVRDSPPIVNPGRPVNPRGRGQARGRRTPFSNSQRGGIRGGQYSSNFRGWGVAHSTPSQSPSQNVGEGVAQIPKNAGEEVSANASGSVSNETQTE</sequence>
<keyword evidence="1" id="KW-0378">Hydrolase</keyword>
<gene>
    <name evidence="1" type="ORF">BDN72DRAFT_599476</name>
</gene>
<organism evidence="1 2">
    <name type="scientific">Pluteus cervinus</name>
    <dbReference type="NCBI Taxonomy" id="181527"/>
    <lineage>
        <taxon>Eukaryota</taxon>
        <taxon>Fungi</taxon>
        <taxon>Dikarya</taxon>
        <taxon>Basidiomycota</taxon>
        <taxon>Agaricomycotina</taxon>
        <taxon>Agaricomycetes</taxon>
        <taxon>Agaricomycetidae</taxon>
        <taxon>Agaricales</taxon>
        <taxon>Pluteineae</taxon>
        <taxon>Pluteaceae</taxon>
        <taxon>Pluteus</taxon>
    </lineage>
</organism>
<evidence type="ECO:0000313" key="1">
    <source>
        <dbReference type="EMBL" id="TFK74915.1"/>
    </source>
</evidence>
<keyword evidence="2" id="KW-1185">Reference proteome</keyword>
<accession>A0ACD3BAQ7</accession>
<dbReference type="Proteomes" id="UP000308600">
    <property type="component" value="Unassembled WGS sequence"/>
</dbReference>